<accession>A0A0F9N0B0</accession>
<evidence type="ECO:0000313" key="1">
    <source>
        <dbReference type="EMBL" id="KKM82290.1"/>
    </source>
</evidence>
<proteinExistence type="predicted"/>
<sequence>MPSGRLSDTELQEWLKRGKESGKPTGMSISCPICWLPISLNSNGASSKGGCCCGTIATVQELKDVFGIGHLSGGATTVVRARD</sequence>
<gene>
    <name evidence="1" type="ORF">LCGC14_1320960</name>
</gene>
<protein>
    <submittedName>
        <fullName evidence="1">Uncharacterized protein</fullName>
    </submittedName>
</protein>
<comment type="caution">
    <text evidence="1">The sequence shown here is derived from an EMBL/GenBank/DDBJ whole genome shotgun (WGS) entry which is preliminary data.</text>
</comment>
<dbReference type="EMBL" id="LAZR01007885">
    <property type="protein sequence ID" value="KKM82290.1"/>
    <property type="molecule type" value="Genomic_DNA"/>
</dbReference>
<dbReference type="AlphaFoldDB" id="A0A0F9N0B0"/>
<name>A0A0F9N0B0_9ZZZZ</name>
<reference evidence="1" key="1">
    <citation type="journal article" date="2015" name="Nature">
        <title>Complex archaea that bridge the gap between prokaryotes and eukaryotes.</title>
        <authorList>
            <person name="Spang A."/>
            <person name="Saw J.H."/>
            <person name="Jorgensen S.L."/>
            <person name="Zaremba-Niedzwiedzka K."/>
            <person name="Martijn J."/>
            <person name="Lind A.E."/>
            <person name="van Eijk R."/>
            <person name="Schleper C."/>
            <person name="Guy L."/>
            <person name="Ettema T.J."/>
        </authorList>
    </citation>
    <scope>NUCLEOTIDE SEQUENCE</scope>
</reference>
<organism evidence="1">
    <name type="scientific">marine sediment metagenome</name>
    <dbReference type="NCBI Taxonomy" id="412755"/>
    <lineage>
        <taxon>unclassified sequences</taxon>
        <taxon>metagenomes</taxon>
        <taxon>ecological metagenomes</taxon>
    </lineage>
</organism>